<comment type="subcellular location">
    <subcellularLocation>
        <location evidence="8">Cell outer membrane</location>
        <topology evidence="8">Lipid-anchor</topology>
    </subcellularLocation>
</comment>
<dbReference type="EMBL" id="CABVHU010000014">
    <property type="protein sequence ID" value="VVO28725.1"/>
    <property type="molecule type" value="Genomic_DNA"/>
</dbReference>
<accession>A0A5E7UMT2</accession>
<keyword evidence="7 8" id="KW-0449">Lipoprotein</keyword>
<evidence type="ECO:0000256" key="1">
    <source>
        <dbReference type="ARBA" id="ARBA00007613"/>
    </source>
</evidence>
<dbReference type="GO" id="GO:0009279">
    <property type="term" value="C:cell outer membrane"/>
    <property type="evidence" value="ECO:0007669"/>
    <property type="project" value="UniProtKB-SubCell"/>
</dbReference>
<keyword evidence="2 8" id="KW-1134">Transmembrane beta strand</keyword>
<dbReference type="PANTHER" id="PTHR30203">
    <property type="entry name" value="OUTER MEMBRANE CATION EFFLUX PROTEIN"/>
    <property type="match status" value="1"/>
</dbReference>
<reference evidence="10 11" key="1">
    <citation type="submission" date="2019-09" db="EMBL/GenBank/DDBJ databases">
        <authorList>
            <person name="Chandra G."/>
            <person name="Truman W A."/>
        </authorList>
    </citation>
    <scope>NUCLEOTIDE SEQUENCE [LARGE SCALE GENOMIC DNA]</scope>
    <source>
        <strain evidence="10">PS833</strain>
    </source>
</reference>
<sequence length="531" mass="57855">MKIFVDCSGAFASRLAPTVDLLGAQTLCTKGDLVWERACSRRGRLPQLTLCALLVMSLSACTVGPDFQKPQAQQIVGWSKPSKAAPSQAVTETMDERWWEIFHDPQLTALIQRALTDNLDLKLASSRLQQSRAARQVITAERYPNTAATGSYGRKRNSGKGLNDPSGNNGDSAFNLWDAGFSAAWELDFWGRVRRETEAADATLEVAENDRRGVLLSLLAETAQDYIQLRGVQSIRVVTQQNLDVARHSLKLSQLRLADGVATDLDVAEAAAQVAAIESRLPALEQRQSQLINALSLLMGEPPQALHAELSTDAAVPQTPRQVAIGLPSQLAERRPDIRQAEARLHAATASIGVAKGDFYPRITLSGNVGSQAMQLSDFGSWGSRSFGIGPQFSLPLFDGGRLRGMLQLREAQQQEAALAYQHTVLRAWHEIDDQLAAYNASQLRRDRLAEAVSQNRIALRAAQQQYVEGVVDFVNVLTVQGELLATQQQWVESSTGVSLAMVGLYKALGGGWESVYPVAQTVHLTPSPIN</sequence>
<dbReference type="Gene3D" id="1.20.1600.10">
    <property type="entry name" value="Outer membrane efflux proteins (OEP)"/>
    <property type="match status" value="1"/>
</dbReference>
<keyword evidence="3 8" id="KW-0812">Transmembrane</keyword>
<feature type="region of interest" description="Disordered" evidence="9">
    <location>
        <begin position="148"/>
        <end position="167"/>
    </location>
</feature>
<dbReference type="InterPro" id="IPR003423">
    <property type="entry name" value="OMP_efflux"/>
</dbReference>
<keyword evidence="5 8" id="KW-0564">Palmitate</keyword>
<protein>
    <submittedName>
        <fullName evidence="10">Multidrug/solvent efflux pump outer membrane protein MepC</fullName>
    </submittedName>
</protein>
<dbReference type="InterPro" id="IPR010131">
    <property type="entry name" value="MdtP/NodT-like"/>
</dbReference>
<proteinExistence type="inferred from homology"/>
<evidence type="ECO:0000313" key="11">
    <source>
        <dbReference type="Proteomes" id="UP000409037"/>
    </source>
</evidence>
<keyword evidence="4 8" id="KW-0472">Membrane</keyword>
<dbReference type="NCBIfam" id="TIGR01845">
    <property type="entry name" value="outer_NodT"/>
    <property type="match status" value="1"/>
</dbReference>
<comment type="similarity">
    <text evidence="1 8">Belongs to the outer membrane factor (OMF) (TC 1.B.17) family.</text>
</comment>
<dbReference type="AlphaFoldDB" id="A0A5E7UMT2"/>
<keyword evidence="6" id="KW-0998">Cell outer membrane</keyword>
<evidence type="ECO:0000256" key="9">
    <source>
        <dbReference type="SAM" id="MobiDB-lite"/>
    </source>
</evidence>
<dbReference type="PANTHER" id="PTHR30203:SF25">
    <property type="entry name" value="OUTER MEMBRANE PROTEIN-RELATED"/>
    <property type="match status" value="1"/>
</dbReference>
<evidence type="ECO:0000256" key="8">
    <source>
        <dbReference type="RuleBase" id="RU362097"/>
    </source>
</evidence>
<evidence type="ECO:0000256" key="6">
    <source>
        <dbReference type="ARBA" id="ARBA00023237"/>
    </source>
</evidence>
<name>A0A5E7UMT2_PSEFL</name>
<evidence type="ECO:0000256" key="5">
    <source>
        <dbReference type="ARBA" id="ARBA00023139"/>
    </source>
</evidence>
<dbReference type="GO" id="GO:0015562">
    <property type="term" value="F:efflux transmembrane transporter activity"/>
    <property type="evidence" value="ECO:0007669"/>
    <property type="project" value="InterPro"/>
</dbReference>
<dbReference type="OrthoDB" id="9770517at2"/>
<evidence type="ECO:0000256" key="4">
    <source>
        <dbReference type="ARBA" id="ARBA00023136"/>
    </source>
</evidence>
<organism evidence="10 11">
    <name type="scientific">Pseudomonas fluorescens</name>
    <dbReference type="NCBI Taxonomy" id="294"/>
    <lineage>
        <taxon>Bacteria</taxon>
        <taxon>Pseudomonadati</taxon>
        <taxon>Pseudomonadota</taxon>
        <taxon>Gammaproteobacteria</taxon>
        <taxon>Pseudomonadales</taxon>
        <taxon>Pseudomonadaceae</taxon>
        <taxon>Pseudomonas</taxon>
    </lineage>
</organism>
<dbReference type="SUPFAM" id="SSF56954">
    <property type="entry name" value="Outer membrane efflux proteins (OEP)"/>
    <property type="match status" value="1"/>
</dbReference>
<evidence type="ECO:0000313" key="10">
    <source>
        <dbReference type="EMBL" id="VVO28725.1"/>
    </source>
</evidence>
<dbReference type="RefSeq" id="WP_150800062.1">
    <property type="nucleotide sequence ID" value="NZ_CABVHU010000014.1"/>
</dbReference>
<dbReference type="Gene3D" id="2.20.200.10">
    <property type="entry name" value="Outer membrane efflux proteins (OEP)"/>
    <property type="match status" value="1"/>
</dbReference>
<dbReference type="Proteomes" id="UP000409037">
    <property type="component" value="Unassembled WGS sequence"/>
</dbReference>
<evidence type="ECO:0000256" key="2">
    <source>
        <dbReference type="ARBA" id="ARBA00022452"/>
    </source>
</evidence>
<gene>
    <name evidence="10" type="primary">mepC_3</name>
    <name evidence="10" type="ORF">PS833_04816</name>
</gene>
<dbReference type="Pfam" id="PF02321">
    <property type="entry name" value="OEP"/>
    <property type="match status" value="2"/>
</dbReference>
<evidence type="ECO:0000256" key="3">
    <source>
        <dbReference type="ARBA" id="ARBA00022692"/>
    </source>
</evidence>
<evidence type="ECO:0000256" key="7">
    <source>
        <dbReference type="ARBA" id="ARBA00023288"/>
    </source>
</evidence>